<dbReference type="Proteomes" id="UP000276133">
    <property type="component" value="Unassembled WGS sequence"/>
</dbReference>
<feature type="domain" description="Cathepsin propeptide inhibitor" evidence="8">
    <location>
        <begin position="384"/>
        <end position="441"/>
    </location>
</feature>
<evidence type="ECO:0000259" key="7">
    <source>
        <dbReference type="SMART" id="SM00645"/>
    </source>
</evidence>
<evidence type="ECO:0000259" key="8">
    <source>
        <dbReference type="SMART" id="SM00848"/>
    </source>
</evidence>
<keyword evidence="3" id="KW-0378">Hydrolase</keyword>
<dbReference type="InterPro" id="IPR039417">
    <property type="entry name" value="Peptidase_C1A_papain-like"/>
</dbReference>
<evidence type="ECO:0000256" key="2">
    <source>
        <dbReference type="ARBA" id="ARBA00022670"/>
    </source>
</evidence>
<evidence type="ECO:0000256" key="1">
    <source>
        <dbReference type="ARBA" id="ARBA00008455"/>
    </source>
</evidence>
<dbReference type="SMART" id="SM00848">
    <property type="entry name" value="Inhibitor_I29"/>
    <property type="match status" value="2"/>
</dbReference>
<keyword evidence="5" id="KW-0865">Zymogen</keyword>
<dbReference type="PANTHER" id="PTHR12411">
    <property type="entry name" value="CYSTEINE PROTEASE FAMILY C1-RELATED"/>
    <property type="match status" value="1"/>
</dbReference>
<dbReference type="InterPro" id="IPR025660">
    <property type="entry name" value="Pept_his_AS"/>
</dbReference>
<name>A0A3M7R0H8_BRAPC</name>
<evidence type="ECO:0000256" key="3">
    <source>
        <dbReference type="ARBA" id="ARBA00022801"/>
    </source>
</evidence>
<evidence type="ECO:0000256" key="4">
    <source>
        <dbReference type="ARBA" id="ARBA00022807"/>
    </source>
</evidence>
<dbReference type="PROSITE" id="PS00640">
    <property type="entry name" value="THIOL_PROTEASE_ASN"/>
    <property type="match status" value="2"/>
</dbReference>
<dbReference type="SUPFAM" id="SSF54001">
    <property type="entry name" value="Cysteine proteinases"/>
    <property type="match status" value="2"/>
</dbReference>
<proteinExistence type="inferred from homology"/>
<gene>
    <name evidence="9" type="ORF">BpHYR1_022456</name>
</gene>
<keyword evidence="4" id="KW-0788">Thiol protease</keyword>
<dbReference type="CDD" id="cd02248">
    <property type="entry name" value="Peptidase_C1A"/>
    <property type="match status" value="2"/>
</dbReference>
<dbReference type="EMBL" id="REGN01004558">
    <property type="protein sequence ID" value="RNA16989.1"/>
    <property type="molecule type" value="Genomic_DNA"/>
</dbReference>
<keyword evidence="2" id="KW-0645">Protease</keyword>
<reference evidence="9 10" key="1">
    <citation type="journal article" date="2018" name="Sci. Rep.">
        <title>Genomic signatures of local adaptation to the degree of environmental predictability in rotifers.</title>
        <authorList>
            <person name="Franch-Gras L."/>
            <person name="Hahn C."/>
            <person name="Garcia-Roger E.M."/>
            <person name="Carmona M.J."/>
            <person name="Serra M."/>
            <person name="Gomez A."/>
        </authorList>
    </citation>
    <scope>NUCLEOTIDE SEQUENCE [LARGE SCALE GENOMIC DNA]</scope>
    <source>
        <strain evidence="9">HYR1</strain>
    </source>
</reference>
<dbReference type="GO" id="GO:0008234">
    <property type="term" value="F:cysteine-type peptidase activity"/>
    <property type="evidence" value="ECO:0007669"/>
    <property type="project" value="UniProtKB-KW"/>
</dbReference>
<comment type="caution">
    <text evidence="9">The sequence shown here is derived from an EMBL/GenBank/DDBJ whole genome shotgun (WGS) entry which is preliminary data.</text>
</comment>
<feature type="domain" description="Peptidase C1A papain C-terminal" evidence="7">
    <location>
        <begin position="470"/>
        <end position="723"/>
    </location>
</feature>
<feature type="domain" description="Cathepsin propeptide inhibitor" evidence="8">
    <location>
        <begin position="27"/>
        <end position="83"/>
    </location>
</feature>
<evidence type="ECO:0000313" key="10">
    <source>
        <dbReference type="Proteomes" id="UP000276133"/>
    </source>
</evidence>
<evidence type="ECO:0000313" key="9">
    <source>
        <dbReference type="EMBL" id="RNA16989.1"/>
    </source>
</evidence>
<dbReference type="PROSITE" id="PS00139">
    <property type="entry name" value="THIOL_PROTEASE_CYS"/>
    <property type="match status" value="2"/>
</dbReference>
<dbReference type="PRINTS" id="PR00705">
    <property type="entry name" value="PAPAIN"/>
</dbReference>
<dbReference type="STRING" id="10195.A0A3M7R0H8"/>
<dbReference type="InterPro" id="IPR025661">
    <property type="entry name" value="Pept_asp_AS"/>
</dbReference>
<evidence type="ECO:0000256" key="5">
    <source>
        <dbReference type="ARBA" id="ARBA00023145"/>
    </source>
</evidence>
<sequence>MKSIYPILFLCIQVSYQIKPSPTFSDFKTWTIENEKFYNPVELEKRFKIFLENHKNVEELNLEYDGKTEFKLNKFADMSQEEFRSKVLMRPRAKYVNKNSEKFFEPFENPFLPENFDWRNYGAVTPVKDQGSVGTCWAHSAAQNLEGIYKLKGNPLTNISVEQIVDCDGLSKPQTKQSDCGVFGGWPYLAFQYVQKAGGIAKESDYPYCAGTKKSCFPCPAPGYNKTLCGPPVPYCSLKDSCQAKVDPSKFVPNLKVIDWKQTSTNETDIAAQLMSIGPLSIALNAEKLQFYHKGIFEPRVCDPSNLDHAVLLVGWGMENKKPYWIVKNSWGVKWGENGYFRILRDKGKCGVNTQVVIFVLSFMLGLTICLDQIDESLPTKINFKQWMTEHDKEYQSDDEFHHKYQTYVKNHILVEQLNQVYKDKTEFRLNQFGDLSPAEFREKILIRNLQKPFESKEDKYFPLENVDDLPEKFDWREHDAVTPVKDQGMVGTCWAFSAIQNLEGVFKLRRNKLTSLSVEQIVDCDGFSSGDMEHADCGVYGGWPYLAFEYVKKIGGIETEQDYSYCAGVKKPCLPCSAPGYNKTECGPPVPYCLLSDSCQAKMNPEKFVPDLRVADWKRVVQNETEIAAQLISRGPLSVALNAELLQFYFRGVFDPFLCNPKALNHAVLLVGWGVQESKIFGTKPYWIVKNSWGTKWGESGYFRIRRGKSKCGIDSEVVSAILE</sequence>
<dbReference type="InterPro" id="IPR000668">
    <property type="entry name" value="Peptidase_C1A_C"/>
</dbReference>
<dbReference type="OrthoDB" id="65740at2759"/>
<dbReference type="AlphaFoldDB" id="A0A3M7R0H8"/>
<organism evidence="9 10">
    <name type="scientific">Brachionus plicatilis</name>
    <name type="common">Marine rotifer</name>
    <name type="synonym">Brachionus muelleri</name>
    <dbReference type="NCBI Taxonomy" id="10195"/>
    <lineage>
        <taxon>Eukaryota</taxon>
        <taxon>Metazoa</taxon>
        <taxon>Spiralia</taxon>
        <taxon>Gnathifera</taxon>
        <taxon>Rotifera</taxon>
        <taxon>Eurotatoria</taxon>
        <taxon>Monogononta</taxon>
        <taxon>Pseudotrocha</taxon>
        <taxon>Ploima</taxon>
        <taxon>Brachionidae</taxon>
        <taxon>Brachionus</taxon>
    </lineage>
</organism>
<dbReference type="InterPro" id="IPR038765">
    <property type="entry name" value="Papain-like_cys_pep_sf"/>
</dbReference>
<dbReference type="Gene3D" id="3.90.70.10">
    <property type="entry name" value="Cysteine proteinases"/>
    <property type="match status" value="2"/>
</dbReference>
<dbReference type="InterPro" id="IPR013128">
    <property type="entry name" value="Peptidase_C1A"/>
</dbReference>
<dbReference type="GO" id="GO:0006508">
    <property type="term" value="P:proteolysis"/>
    <property type="evidence" value="ECO:0007669"/>
    <property type="project" value="UniProtKB-KW"/>
</dbReference>
<accession>A0A3M7R0H8</accession>
<evidence type="ECO:0000256" key="6">
    <source>
        <dbReference type="ARBA" id="ARBA00023157"/>
    </source>
</evidence>
<dbReference type="PROSITE" id="PS00639">
    <property type="entry name" value="THIOL_PROTEASE_HIS"/>
    <property type="match status" value="2"/>
</dbReference>
<dbReference type="Pfam" id="PF08246">
    <property type="entry name" value="Inhibitor_I29"/>
    <property type="match status" value="2"/>
</dbReference>
<dbReference type="InterPro" id="IPR000169">
    <property type="entry name" value="Pept_cys_AS"/>
</dbReference>
<protein>
    <submittedName>
        <fullName evidence="9">Cathepsin</fullName>
    </submittedName>
</protein>
<keyword evidence="6" id="KW-1015">Disulfide bond</keyword>
<keyword evidence="10" id="KW-1185">Reference proteome</keyword>
<dbReference type="InterPro" id="IPR013201">
    <property type="entry name" value="Prot_inhib_I29"/>
</dbReference>
<dbReference type="SMART" id="SM00645">
    <property type="entry name" value="Pept_C1"/>
    <property type="match status" value="2"/>
</dbReference>
<dbReference type="Pfam" id="PF00112">
    <property type="entry name" value="Peptidase_C1"/>
    <property type="match status" value="2"/>
</dbReference>
<feature type="domain" description="Peptidase C1A papain C-terminal" evidence="7">
    <location>
        <begin position="112"/>
        <end position="360"/>
    </location>
</feature>
<comment type="similarity">
    <text evidence="1">Belongs to the peptidase C1 family.</text>
</comment>